<dbReference type="Proteomes" id="UP000198625">
    <property type="component" value="Unassembled WGS sequence"/>
</dbReference>
<dbReference type="RefSeq" id="WP_091729346.1">
    <property type="nucleotide sequence ID" value="NZ_FNQE01000014.1"/>
</dbReference>
<reference evidence="1 2" key="1">
    <citation type="submission" date="2016-10" db="EMBL/GenBank/DDBJ databases">
        <authorList>
            <person name="de Groot N.N."/>
        </authorList>
    </citation>
    <scope>NUCLEOTIDE SEQUENCE [LARGE SCALE GENOMIC DNA]</scope>
    <source>
        <strain evidence="1 2">DSM 21650</strain>
    </source>
</reference>
<evidence type="ECO:0000313" key="1">
    <source>
        <dbReference type="EMBL" id="SDZ00316.1"/>
    </source>
</evidence>
<keyword evidence="2" id="KW-1185">Reference proteome</keyword>
<dbReference type="AlphaFoldDB" id="A0A1H3PGQ7"/>
<name>A0A1H3PGQ7_9FIRM</name>
<proteinExistence type="predicted"/>
<gene>
    <name evidence="1" type="ORF">SAMN05660462_01507</name>
</gene>
<dbReference type="EMBL" id="FNQE01000014">
    <property type="protein sequence ID" value="SDZ00316.1"/>
    <property type="molecule type" value="Genomic_DNA"/>
</dbReference>
<dbReference type="OrthoDB" id="2081102at2"/>
<accession>A0A1H3PGQ7</accession>
<dbReference type="STRING" id="415015.SAMN05660462_01507"/>
<evidence type="ECO:0000313" key="2">
    <source>
        <dbReference type="Proteomes" id="UP000198625"/>
    </source>
</evidence>
<organism evidence="1 2">
    <name type="scientific">Proteiniborus ethanoligenes</name>
    <dbReference type="NCBI Taxonomy" id="415015"/>
    <lineage>
        <taxon>Bacteria</taxon>
        <taxon>Bacillati</taxon>
        <taxon>Bacillota</taxon>
        <taxon>Clostridia</taxon>
        <taxon>Eubacteriales</taxon>
        <taxon>Proteiniborus</taxon>
    </lineage>
</organism>
<sequence>MERCKISKKITYIDIHSSRLESDILPLLKNEVFHVTSVENLCQILKDGKVISNADKKFKYSYSQSENSYGRKRGYICLFDLRNKEEDIIYDTLDKYYFLHPTQFQNKVVYLILKKELYCNLIENGAARTEVGYREVYIPYTEAWYPDEIFLENIKKIIITRIYQWEGDYYI</sequence>
<protein>
    <submittedName>
        <fullName evidence="1">Uncharacterized protein</fullName>
    </submittedName>
</protein>